<dbReference type="GO" id="GO:0016020">
    <property type="term" value="C:membrane"/>
    <property type="evidence" value="ECO:0007669"/>
    <property type="project" value="UniProtKB-SubCell"/>
</dbReference>
<evidence type="ECO:0000259" key="8">
    <source>
        <dbReference type="Pfam" id="PF02397"/>
    </source>
</evidence>
<dbReference type="Pfam" id="PF02397">
    <property type="entry name" value="Bac_transf"/>
    <property type="match status" value="1"/>
</dbReference>
<dbReference type="GO" id="GO:0016780">
    <property type="term" value="F:phosphotransferase activity, for other substituted phosphate groups"/>
    <property type="evidence" value="ECO:0007669"/>
    <property type="project" value="TreeGrafter"/>
</dbReference>
<evidence type="ECO:0000256" key="5">
    <source>
        <dbReference type="ARBA" id="ARBA00022989"/>
    </source>
</evidence>
<accession>A0A2N7TMG4</accession>
<comment type="caution">
    <text evidence="9">The sequence shown here is derived from an EMBL/GenBank/DDBJ whole genome shotgun (WGS) entry which is preliminary data.</text>
</comment>
<dbReference type="PANTHER" id="PTHR30576:SF0">
    <property type="entry name" value="UNDECAPRENYL-PHOSPHATE N-ACETYLGALACTOSAMINYL 1-PHOSPHATE TRANSFERASE-RELATED"/>
    <property type="match status" value="1"/>
</dbReference>
<feature type="transmembrane region" description="Helical" evidence="7">
    <location>
        <begin position="82"/>
        <end position="101"/>
    </location>
</feature>
<protein>
    <submittedName>
        <fullName evidence="9">Glycosyl transferase</fullName>
    </submittedName>
</protein>
<evidence type="ECO:0000313" key="10">
    <source>
        <dbReference type="Proteomes" id="UP000235346"/>
    </source>
</evidence>
<dbReference type="InterPro" id="IPR003362">
    <property type="entry name" value="Bact_transf"/>
</dbReference>
<evidence type="ECO:0000256" key="7">
    <source>
        <dbReference type="SAM" id="Phobius"/>
    </source>
</evidence>
<gene>
    <name evidence="9" type="ORF">C1H66_11375</name>
</gene>
<reference evidence="9 10" key="1">
    <citation type="submission" date="2018-01" db="EMBL/GenBank/DDBJ databases">
        <title>Halomonas endophytica sp. nov., isolated from storage liquid in the stems of Populus euphratica.</title>
        <authorList>
            <person name="Chen C."/>
        </authorList>
    </citation>
    <scope>NUCLEOTIDE SEQUENCE [LARGE SCALE GENOMIC DNA]</scope>
    <source>
        <strain evidence="9 10">DSM 26881</strain>
    </source>
</reference>
<feature type="domain" description="Bacterial sugar transferase" evidence="8">
    <location>
        <begin position="237"/>
        <end position="418"/>
    </location>
</feature>
<name>A0A2N7TMG4_9GAMM</name>
<comment type="similarity">
    <text evidence="2">Belongs to the bacterial sugar transferase family.</text>
</comment>
<dbReference type="InterPro" id="IPR017475">
    <property type="entry name" value="EPS_sugar_tfrase"/>
</dbReference>
<comment type="subcellular location">
    <subcellularLocation>
        <location evidence="1">Membrane</location>
        <topology evidence="1">Multi-pass membrane protein</topology>
    </subcellularLocation>
</comment>
<feature type="transmembrane region" description="Helical" evidence="7">
    <location>
        <begin position="113"/>
        <end position="130"/>
    </location>
</feature>
<dbReference type="EMBL" id="PNRE01000049">
    <property type="protein sequence ID" value="PMR69381.1"/>
    <property type="molecule type" value="Genomic_DNA"/>
</dbReference>
<evidence type="ECO:0000256" key="6">
    <source>
        <dbReference type="ARBA" id="ARBA00023136"/>
    </source>
</evidence>
<keyword evidence="10" id="KW-1185">Reference proteome</keyword>
<feature type="transmembrane region" description="Helical" evidence="7">
    <location>
        <begin position="239"/>
        <end position="263"/>
    </location>
</feature>
<keyword evidence="5 7" id="KW-1133">Transmembrane helix</keyword>
<keyword evidence="6 7" id="KW-0472">Membrane</keyword>
<dbReference type="PANTHER" id="PTHR30576">
    <property type="entry name" value="COLANIC BIOSYNTHESIS UDP-GLUCOSE LIPID CARRIER TRANSFERASE"/>
    <property type="match status" value="1"/>
</dbReference>
<evidence type="ECO:0000256" key="1">
    <source>
        <dbReference type="ARBA" id="ARBA00004141"/>
    </source>
</evidence>
<dbReference type="RefSeq" id="WP_102628006.1">
    <property type="nucleotide sequence ID" value="NZ_PDOH01000021.1"/>
</dbReference>
<evidence type="ECO:0000256" key="2">
    <source>
        <dbReference type="ARBA" id="ARBA00006464"/>
    </source>
</evidence>
<evidence type="ECO:0000256" key="3">
    <source>
        <dbReference type="ARBA" id="ARBA00022679"/>
    </source>
</evidence>
<feature type="transmembrane region" description="Helical" evidence="7">
    <location>
        <begin position="54"/>
        <end position="70"/>
    </location>
</feature>
<dbReference type="Proteomes" id="UP000235346">
    <property type="component" value="Unassembled WGS sequence"/>
</dbReference>
<organism evidence="9 10">
    <name type="scientific">Halomonas heilongjiangensis</name>
    <dbReference type="NCBI Taxonomy" id="1387883"/>
    <lineage>
        <taxon>Bacteria</taxon>
        <taxon>Pseudomonadati</taxon>
        <taxon>Pseudomonadota</taxon>
        <taxon>Gammaproteobacteria</taxon>
        <taxon>Oceanospirillales</taxon>
        <taxon>Halomonadaceae</taxon>
        <taxon>Halomonas</taxon>
    </lineage>
</organism>
<dbReference type="OrthoDB" id="9808602at2"/>
<dbReference type="NCBIfam" id="TIGR03025">
    <property type="entry name" value="EPS_sugtrans"/>
    <property type="match status" value="1"/>
</dbReference>
<proteinExistence type="inferred from homology"/>
<dbReference type="AlphaFoldDB" id="A0A2N7TMG4"/>
<evidence type="ECO:0000313" key="9">
    <source>
        <dbReference type="EMBL" id="PMR69381.1"/>
    </source>
</evidence>
<keyword evidence="4 7" id="KW-0812">Transmembrane</keyword>
<feature type="transmembrane region" description="Helical" evidence="7">
    <location>
        <begin position="12"/>
        <end position="34"/>
    </location>
</feature>
<keyword evidence="3 9" id="KW-0808">Transferase</keyword>
<sequence>MKPEFERRHSRWYEKLLLGAGFHLVVGLPLVVLVPSLERWGWEFWHHLPDVRTNTILAIIGAFLASLFTLRNMNRFPGAQVGAYITPMVSFAFLIAVAALFFTREGYTRQVLFGGYLASMLWFHAGFFIGKRFRRLKIAIVPFGDARKLRGTRQLDLRVLTTPDLDQVRFDGVVADLYAKDLPAEWEKFLARCTLSRVPVYHIKQIRENVTGRVRIDRLSENEFGSLLPSSLYSGVKRIVDFIGALLLLPLLLPLMAVVAILIKRDSPGPVFFLQPRMGYRQRPFLMYKFRSMYHDMSGEDFTISEDDPRITRVGRWIRKYRIDELPQIFNILKGQMSFIGPRPESASLSEWYEEDVPFFSYRHVVRPGITGWAQVEQGYAAEVDGMSKKLQYDFYYIKHFSLWIDVLITLKTVRILFTGFGAR</sequence>
<evidence type="ECO:0000256" key="4">
    <source>
        <dbReference type="ARBA" id="ARBA00022692"/>
    </source>
</evidence>